<sequence length="135" mass="14897">MNEDSVDKSVSPVSWTTQVSTSEDTLDTSTCWETSYPGLNSHKDGDMPNSDTCPKFTNNCFEFDETTFGQVAISSCPTGYYGNVSILCSKDKQWEALDSKNCSLKELSEILESIKDPGDNQTLDVGELTQKLRTS</sequence>
<accession>A0AAV2HQJ1</accession>
<gene>
    <name evidence="2" type="ORF">GSLYS_00009672001</name>
</gene>
<dbReference type="AlphaFoldDB" id="A0AAV2HQJ1"/>
<evidence type="ECO:0008006" key="4">
    <source>
        <dbReference type="Google" id="ProtNLM"/>
    </source>
</evidence>
<feature type="compositionally biased region" description="Polar residues" evidence="1">
    <location>
        <begin position="11"/>
        <end position="28"/>
    </location>
</feature>
<feature type="non-terminal residue" evidence="2">
    <location>
        <position position="135"/>
    </location>
</feature>
<reference evidence="2 3" key="1">
    <citation type="submission" date="2024-04" db="EMBL/GenBank/DDBJ databases">
        <authorList>
            <consortium name="Genoscope - CEA"/>
            <person name="William W."/>
        </authorList>
    </citation>
    <scope>NUCLEOTIDE SEQUENCE [LARGE SCALE GENOMIC DNA]</scope>
</reference>
<evidence type="ECO:0000313" key="3">
    <source>
        <dbReference type="Proteomes" id="UP001497497"/>
    </source>
</evidence>
<keyword evidence="3" id="KW-1185">Reference proteome</keyword>
<evidence type="ECO:0000313" key="2">
    <source>
        <dbReference type="EMBL" id="CAL1535712.1"/>
    </source>
</evidence>
<dbReference type="GO" id="GO:0016020">
    <property type="term" value="C:membrane"/>
    <property type="evidence" value="ECO:0007669"/>
    <property type="project" value="InterPro"/>
</dbReference>
<organism evidence="2 3">
    <name type="scientific">Lymnaea stagnalis</name>
    <name type="common">Great pond snail</name>
    <name type="synonym">Helix stagnalis</name>
    <dbReference type="NCBI Taxonomy" id="6523"/>
    <lineage>
        <taxon>Eukaryota</taxon>
        <taxon>Metazoa</taxon>
        <taxon>Spiralia</taxon>
        <taxon>Lophotrochozoa</taxon>
        <taxon>Mollusca</taxon>
        <taxon>Gastropoda</taxon>
        <taxon>Heterobranchia</taxon>
        <taxon>Euthyneura</taxon>
        <taxon>Panpulmonata</taxon>
        <taxon>Hygrophila</taxon>
        <taxon>Lymnaeoidea</taxon>
        <taxon>Lymnaeidae</taxon>
        <taxon>Lymnaea</taxon>
    </lineage>
</organism>
<dbReference type="InterPro" id="IPR036445">
    <property type="entry name" value="GPCR_2_extracell_dom_sf"/>
</dbReference>
<dbReference type="EMBL" id="CAXITT010000209">
    <property type="protein sequence ID" value="CAL1535712.1"/>
    <property type="molecule type" value="Genomic_DNA"/>
</dbReference>
<dbReference type="Proteomes" id="UP001497497">
    <property type="component" value="Unassembled WGS sequence"/>
</dbReference>
<dbReference type="GO" id="GO:0004930">
    <property type="term" value="F:G protein-coupled receptor activity"/>
    <property type="evidence" value="ECO:0007669"/>
    <property type="project" value="InterPro"/>
</dbReference>
<evidence type="ECO:0000256" key="1">
    <source>
        <dbReference type="SAM" id="MobiDB-lite"/>
    </source>
</evidence>
<dbReference type="Gene3D" id="4.10.1240.10">
    <property type="entry name" value="GPCR, family 2, extracellular hormone receptor domain"/>
    <property type="match status" value="1"/>
</dbReference>
<proteinExistence type="predicted"/>
<name>A0AAV2HQJ1_LYMST</name>
<comment type="caution">
    <text evidence="2">The sequence shown here is derived from an EMBL/GenBank/DDBJ whole genome shotgun (WGS) entry which is preliminary data.</text>
</comment>
<feature type="region of interest" description="Disordered" evidence="1">
    <location>
        <begin position="1"/>
        <end position="28"/>
    </location>
</feature>
<protein>
    <recommendedName>
        <fullName evidence="4">Sushi domain-containing protein</fullName>
    </recommendedName>
</protein>
<feature type="region of interest" description="Disordered" evidence="1">
    <location>
        <begin position="116"/>
        <end position="135"/>
    </location>
</feature>